<evidence type="ECO:0000313" key="1">
    <source>
        <dbReference type="Proteomes" id="UP000887565"/>
    </source>
</evidence>
<keyword evidence="1" id="KW-1185">Reference proteome</keyword>
<accession>A0A915K1L0</accession>
<proteinExistence type="predicted"/>
<dbReference type="Proteomes" id="UP000887565">
    <property type="component" value="Unplaced"/>
</dbReference>
<protein>
    <submittedName>
        <fullName evidence="2">Uncharacterized protein</fullName>
    </submittedName>
</protein>
<name>A0A915K1L0_ROMCU</name>
<sequence>MAGFLIKSGGEVASPLHRWLRGWTSEKDPNTSIQPSDQVRFYSEIKSLIVVDCGQLLGFNRQQSATIGDTSSRIFTLLNWDYPIQKRNRRLSPIVADS</sequence>
<organism evidence="1 2">
    <name type="scientific">Romanomermis culicivorax</name>
    <name type="common">Nematode worm</name>
    <dbReference type="NCBI Taxonomy" id="13658"/>
    <lineage>
        <taxon>Eukaryota</taxon>
        <taxon>Metazoa</taxon>
        <taxon>Ecdysozoa</taxon>
        <taxon>Nematoda</taxon>
        <taxon>Enoplea</taxon>
        <taxon>Dorylaimia</taxon>
        <taxon>Mermithida</taxon>
        <taxon>Mermithoidea</taxon>
        <taxon>Mermithidae</taxon>
        <taxon>Romanomermis</taxon>
    </lineage>
</organism>
<reference evidence="2" key="1">
    <citation type="submission" date="2022-11" db="UniProtKB">
        <authorList>
            <consortium name="WormBaseParasite"/>
        </authorList>
    </citation>
    <scope>IDENTIFICATION</scope>
</reference>
<dbReference type="AlphaFoldDB" id="A0A915K1L0"/>
<dbReference type="WBParaSite" id="nRc.2.0.1.t32563-RA">
    <property type="protein sequence ID" value="nRc.2.0.1.t32563-RA"/>
    <property type="gene ID" value="nRc.2.0.1.g32563"/>
</dbReference>
<evidence type="ECO:0000313" key="2">
    <source>
        <dbReference type="WBParaSite" id="nRc.2.0.1.t32563-RA"/>
    </source>
</evidence>